<dbReference type="SMART" id="SM00252">
    <property type="entry name" value="SH2"/>
    <property type="match status" value="1"/>
</dbReference>
<dbReference type="CDD" id="cd09941">
    <property type="entry name" value="SH2_Grb2_like"/>
    <property type="match status" value="1"/>
</dbReference>
<evidence type="ECO:0008006" key="9">
    <source>
        <dbReference type="Google" id="ProtNLM"/>
    </source>
</evidence>
<dbReference type="AlphaFoldDB" id="A0A3S1AYK2"/>
<dbReference type="SMART" id="SM00326">
    <property type="entry name" value="SH3"/>
    <property type="match status" value="2"/>
</dbReference>
<name>A0A3S1AYK2_ELYCH</name>
<keyword evidence="8" id="KW-1185">Reference proteome</keyword>
<comment type="caution">
    <text evidence="7">The sequence shown here is derived from an EMBL/GenBank/DDBJ whole genome shotgun (WGS) entry which is preliminary data.</text>
</comment>
<dbReference type="EMBL" id="RQTK01000738">
    <property type="protein sequence ID" value="RUS75489.1"/>
    <property type="molecule type" value="Genomic_DNA"/>
</dbReference>
<accession>A0A3S1AYK2</accession>
<dbReference type="PANTHER" id="PTHR46037">
    <property type="entry name" value="PROTEIN ENHANCER OF SEVENLESS 2B"/>
    <property type="match status" value="1"/>
</dbReference>
<gene>
    <name evidence="7" type="ORF">EGW08_016757</name>
</gene>
<feature type="domain" description="SH3" evidence="6">
    <location>
        <begin position="1"/>
        <end position="58"/>
    </location>
</feature>
<dbReference type="FunFam" id="2.30.30.40:FF:000072">
    <property type="entry name" value="Unconventional Myosin IB"/>
    <property type="match status" value="1"/>
</dbReference>
<dbReference type="Gene3D" id="2.30.30.40">
    <property type="entry name" value="SH3 Domains"/>
    <property type="match status" value="2"/>
</dbReference>
<evidence type="ECO:0000259" key="6">
    <source>
        <dbReference type="PROSITE" id="PS50002"/>
    </source>
</evidence>
<keyword evidence="2 3" id="KW-0727">SH2 domain</keyword>
<dbReference type="PRINTS" id="PR00401">
    <property type="entry name" value="SH2DOMAIN"/>
</dbReference>
<proteinExistence type="predicted"/>
<sequence length="225" mass="25824">MEAVALHPFTATADDELSFKKGSVLKILSTFDDKNWYRAELNGKEGYVPHNYIQMCPHAWYVGKISRSKAEEMLLRTEQPDGAFLVRNSESAPGEFSITVKFQDGVQHFKVLRDGIGKYFLWVIKFNSINELVNHHRDVTVSRSHDIYFKDMVNHDLGPVGVQYVRATYDFNAEGIDELGFHTGEVIKVTNKVDEAWWRGQLNGQEGMFPASYVERLPDDYQQNL</sequence>
<dbReference type="SUPFAM" id="SSF55550">
    <property type="entry name" value="SH2 domain"/>
    <property type="match status" value="1"/>
</dbReference>
<dbReference type="SUPFAM" id="SSF50044">
    <property type="entry name" value="SH3-domain"/>
    <property type="match status" value="2"/>
</dbReference>
<dbReference type="InterPro" id="IPR036860">
    <property type="entry name" value="SH2_dom_sf"/>
</dbReference>
<evidence type="ECO:0000256" key="1">
    <source>
        <dbReference type="ARBA" id="ARBA00022443"/>
    </source>
</evidence>
<dbReference type="InterPro" id="IPR001452">
    <property type="entry name" value="SH3_domain"/>
</dbReference>
<dbReference type="InterPro" id="IPR043539">
    <property type="entry name" value="Grb2-like"/>
</dbReference>
<dbReference type="STRING" id="188477.A0A3S1AYK2"/>
<dbReference type="PROSITE" id="PS50002">
    <property type="entry name" value="SH3"/>
    <property type="match status" value="2"/>
</dbReference>
<dbReference type="CDD" id="cd11804">
    <property type="entry name" value="SH3_GRB2_like_N"/>
    <property type="match status" value="1"/>
</dbReference>
<dbReference type="InterPro" id="IPR036028">
    <property type="entry name" value="SH3-like_dom_sf"/>
</dbReference>
<dbReference type="Pfam" id="PF00018">
    <property type="entry name" value="SH3_1"/>
    <property type="match status" value="2"/>
</dbReference>
<reference evidence="7 8" key="1">
    <citation type="submission" date="2019-01" db="EMBL/GenBank/DDBJ databases">
        <title>A draft genome assembly of the solar-powered sea slug Elysia chlorotica.</title>
        <authorList>
            <person name="Cai H."/>
            <person name="Li Q."/>
            <person name="Fang X."/>
            <person name="Li J."/>
            <person name="Curtis N.E."/>
            <person name="Altenburger A."/>
            <person name="Shibata T."/>
            <person name="Feng M."/>
            <person name="Maeda T."/>
            <person name="Schwartz J.A."/>
            <person name="Shigenobu S."/>
            <person name="Lundholm N."/>
            <person name="Nishiyama T."/>
            <person name="Yang H."/>
            <person name="Hasebe M."/>
            <person name="Li S."/>
            <person name="Pierce S.K."/>
            <person name="Wang J."/>
        </authorList>
    </citation>
    <scope>NUCLEOTIDE SEQUENCE [LARGE SCALE GENOMIC DNA]</scope>
    <source>
        <strain evidence="7">EC2010</strain>
        <tissue evidence="7">Whole organism of an adult</tissue>
    </source>
</reference>
<evidence type="ECO:0000256" key="3">
    <source>
        <dbReference type="PROSITE-ProRule" id="PRU00191"/>
    </source>
</evidence>
<evidence type="ECO:0000259" key="5">
    <source>
        <dbReference type="PROSITE" id="PS50001"/>
    </source>
</evidence>
<evidence type="ECO:0000313" key="7">
    <source>
        <dbReference type="EMBL" id="RUS75489.1"/>
    </source>
</evidence>
<feature type="domain" description="SH3" evidence="6">
    <location>
        <begin position="160"/>
        <end position="219"/>
    </location>
</feature>
<dbReference type="PROSITE" id="PS50001">
    <property type="entry name" value="SH2"/>
    <property type="match status" value="1"/>
</dbReference>
<evidence type="ECO:0000256" key="4">
    <source>
        <dbReference type="PROSITE-ProRule" id="PRU00192"/>
    </source>
</evidence>
<organism evidence="7 8">
    <name type="scientific">Elysia chlorotica</name>
    <name type="common">Eastern emerald elysia</name>
    <name type="synonym">Sea slug</name>
    <dbReference type="NCBI Taxonomy" id="188477"/>
    <lineage>
        <taxon>Eukaryota</taxon>
        <taxon>Metazoa</taxon>
        <taxon>Spiralia</taxon>
        <taxon>Lophotrochozoa</taxon>
        <taxon>Mollusca</taxon>
        <taxon>Gastropoda</taxon>
        <taxon>Heterobranchia</taxon>
        <taxon>Euthyneura</taxon>
        <taxon>Panpulmonata</taxon>
        <taxon>Sacoglossa</taxon>
        <taxon>Placobranchoidea</taxon>
        <taxon>Plakobranchidae</taxon>
        <taxon>Elysia</taxon>
    </lineage>
</organism>
<feature type="domain" description="SH2" evidence="5">
    <location>
        <begin position="60"/>
        <end position="153"/>
    </location>
</feature>
<dbReference type="InterPro" id="IPR000980">
    <property type="entry name" value="SH2"/>
</dbReference>
<dbReference type="Proteomes" id="UP000271974">
    <property type="component" value="Unassembled WGS sequence"/>
</dbReference>
<dbReference type="PRINTS" id="PR00499">
    <property type="entry name" value="P67PHOX"/>
</dbReference>
<protein>
    <recommendedName>
        <fullName evidence="9">Growth factor receptor-bound protein 2</fullName>
    </recommendedName>
</protein>
<dbReference type="PRINTS" id="PR00452">
    <property type="entry name" value="SH3DOMAIN"/>
</dbReference>
<keyword evidence="1 4" id="KW-0728">SH3 domain</keyword>
<evidence type="ECO:0000313" key="8">
    <source>
        <dbReference type="Proteomes" id="UP000271974"/>
    </source>
</evidence>
<evidence type="ECO:0000256" key="2">
    <source>
        <dbReference type="ARBA" id="ARBA00022999"/>
    </source>
</evidence>
<dbReference type="Gene3D" id="3.30.505.10">
    <property type="entry name" value="SH2 domain"/>
    <property type="match status" value="1"/>
</dbReference>
<dbReference type="Pfam" id="PF00017">
    <property type="entry name" value="SH2"/>
    <property type="match status" value="1"/>
</dbReference>
<dbReference type="OrthoDB" id="10255964at2759"/>